<evidence type="ECO:0000313" key="5">
    <source>
        <dbReference type="EMBL" id="PMR72644.1"/>
    </source>
</evidence>
<dbReference type="AlphaFoldDB" id="A0A2N7TWS6"/>
<dbReference type="UniPathway" id="UPA00258">
    <property type="reaction ID" value="UER00370"/>
</dbReference>
<dbReference type="Gene3D" id="2.10.150.10">
    <property type="entry name" value="Urease, beta subunit"/>
    <property type="match status" value="1"/>
</dbReference>
<dbReference type="Pfam" id="PF00699">
    <property type="entry name" value="Urease_beta"/>
    <property type="match status" value="1"/>
</dbReference>
<dbReference type="InterPro" id="IPR050069">
    <property type="entry name" value="Urease_subunit"/>
</dbReference>
<feature type="compositionally biased region" description="Basic and acidic residues" evidence="4">
    <location>
        <begin position="116"/>
        <end position="129"/>
    </location>
</feature>
<dbReference type="GO" id="GO:0009039">
    <property type="term" value="F:urease activity"/>
    <property type="evidence" value="ECO:0007669"/>
    <property type="project" value="UniProtKB-UniRule"/>
</dbReference>
<comment type="subcellular location">
    <subcellularLocation>
        <location evidence="3">Cytoplasm</location>
    </subcellularLocation>
</comment>
<dbReference type="SUPFAM" id="SSF51278">
    <property type="entry name" value="Urease, beta-subunit"/>
    <property type="match status" value="1"/>
</dbReference>
<dbReference type="CDD" id="cd00407">
    <property type="entry name" value="Urease_beta"/>
    <property type="match status" value="1"/>
</dbReference>
<protein>
    <recommendedName>
        <fullName evidence="3">Urease subunit beta</fullName>
        <ecNumber evidence="3">3.5.1.5</ecNumber>
    </recommendedName>
    <alternativeName>
        <fullName evidence="3">Urea amidohydrolase subunit beta</fullName>
    </alternativeName>
</protein>
<dbReference type="OrthoDB" id="9797217at2"/>
<evidence type="ECO:0000256" key="2">
    <source>
        <dbReference type="ARBA" id="ARBA00047778"/>
    </source>
</evidence>
<keyword evidence="1 3" id="KW-0378">Hydrolase</keyword>
<dbReference type="GO" id="GO:0035550">
    <property type="term" value="C:urease complex"/>
    <property type="evidence" value="ECO:0007669"/>
    <property type="project" value="InterPro"/>
</dbReference>
<dbReference type="FunFam" id="2.10.150.10:FF:000001">
    <property type="entry name" value="Urease subunit beta"/>
    <property type="match status" value="1"/>
</dbReference>
<dbReference type="EC" id="3.5.1.5" evidence="3"/>
<sequence length="129" mass="14229">MIPGEYQLKSGEIELCEGRERITVEVANTGDRPIQIGSHYHFAEANPALTFDRDRTRGFRLDVAAGTAIRFEPGQKREVTLIPFAGTREIYGFRGEVMGSLELSKAPLSTAPEAARTTRTDERTTDGGE</sequence>
<comment type="subunit">
    <text evidence="3">Heterotrimer of UreA (gamma), UreB (beta) and UreC (alpha) subunits. Three heterotrimers associate to form the active enzyme.</text>
</comment>
<comment type="pathway">
    <text evidence="3">Nitrogen metabolism; urea degradation; CO(2) and NH(3) from urea (urease route): step 1/1.</text>
</comment>
<comment type="catalytic activity">
    <reaction evidence="2 3">
        <text>urea + 2 H2O + H(+) = hydrogencarbonate + 2 NH4(+)</text>
        <dbReference type="Rhea" id="RHEA:20557"/>
        <dbReference type="ChEBI" id="CHEBI:15377"/>
        <dbReference type="ChEBI" id="CHEBI:15378"/>
        <dbReference type="ChEBI" id="CHEBI:16199"/>
        <dbReference type="ChEBI" id="CHEBI:17544"/>
        <dbReference type="ChEBI" id="CHEBI:28938"/>
        <dbReference type="EC" id="3.5.1.5"/>
    </reaction>
</comment>
<dbReference type="HAMAP" id="MF_01954">
    <property type="entry name" value="Urease_beta"/>
    <property type="match status" value="1"/>
</dbReference>
<evidence type="ECO:0000256" key="4">
    <source>
        <dbReference type="SAM" id="MobiDB-lite"/>
    </source>
</evidence>
<gene>
    <name evidence="3" type="primary">ureB</name>
    <name evidence="5" type="ORF">C1H69_20585</name>
</gene>
<dbReference type="Proteomes" id="UP000235803">
    <property type="component" value="Unassembled WGS sequence"/>
</dbReference>
<feature type="region of interest" description="Disordered" evidence="4">
    <location>
        <begin position="105"/>
        <end position="129"/>
    </location>
</feature>
<comment type="caution">
    <text evidence="5">The sequence shown here is derived from an EMBL/GenBank/DDBJ whole genome shotgun (WGS) entry which is preliminary data.</text>
</comment>
<dbReference type="InterPro" id="IPR002019">
    <property type="entry name" value="Urease_beta-like"/>
</dbReference>
<keyword evidence="6" id="KW-1185">Reference proteome</keyword>
<keyword evidence="3" id="KW-0963">Cytoplasm</keyword>
<dbReference type="GO" id="GO:0043419">
    <property type="term" value="P:urea catabolic process"/>
    <property type="evidence" value="ECO:0007669"/>
    <property type="project" value="UniProtKB-UniRule"/>
</dbReference>
<dbReference type="InterPro" id="IPR036461">
    <property type="entry name" value="Urease_betasu_sf"/>
</dbReference>
<dbReference type="EMBL" id="PNRF01000043">
    <property type="protein sequence ID" value="PMR72644.1"/>
    <property type="molecule type" value="Genomic_DNA"/>
</dbReference>
<name>A0A2N7TWS6_9GAMM</name>
<organism evidence="5 6">
    <name type="scientific">Billgrantia endophytica</name>
    <dbReference type="NCBI Taxonomy" id="2033802"/>
    <lineage>
        <taxon>Bacteria</taxon>
        <taxon>Pseudomonadati</taxon>
        <taxon>Pseudomonadota</taxon>
        <taxon>Gammaproteobacteria</taxon>
        <taxon>Oceanospirillales</taxon>
        <taxon>Halomonadaceae</taxon>
        <taxon>Billgrantia</taxon>
    </lineage>
</organism>
<comment type="similarity">
    <text evidence="3">Belongs to the urease beta subunit family.</text>
</comment>
<dbReference type="PANTHER" id="PTHR33569:SF1">
    <property type="entry name" value="UREASE"/>
    <property type="match status" value="1"/>
</dbReference>
<accession>A0A2N7TWS6</accession>
<dbReference type="NCBIfam" id="NF009682">
    <property type="entry name" value="PRK13203.1"/>
    <property type="match status" value="1"/>
</dbReference>
<proteinExistence type="inferred from homology"/>
<evidence type="ECO:0000313" key="6">
    <source>
        <dbReference type="Proteomes" id="UP000235803"/>
    </source>
</evidence>
<evidence type="ECO:0000256" key="1">
    <source>
        <dbReference type="ARBA" id="ARBA00022801"/>
    </source>
</evidence>
<reference evidence="5 6" key="1">
    <citation type="submission" date="2018-01" db="EMBL/GenBank/DDBJ databases">
        <title>Halomonas endophytica sp. nov., isolated from storage liquid in the stems of Populus euphratica.</title>
        <authorList>
            <person name="Chen C."/>
        </authorList>
    </citation>
    <scope>NUCLEOTIDE SEQUENCE [LARGE SCALE GENOMIC DNA]</scope>
    <source>
        <strain evidence="5 6">MC28</strain>
    </source>
</reference>
<evidence type="ECO:0000256" key="3">
    <source>
        <dbReference type="HAMAP-Rule" id="MF_01954"/>
    </source>
</evidence>
<dbReference type="NCBIfam" id="TIGR00192">
    <property type="entry name" value="urease_beta"/>
    <property type="match status" value="1"/>
</dbReference>
<dbReference type="PANTHER" id="PTHR33569">
    <property type="entry name" value="UREASE"/>
    <property type="match status" value="1"/>
</dbReference>